<keyword evidence="4" id="KW-0597">Phosphoprotein</keyword>
<organism evidence="14 15">
    <name type="scientific">Candidatus Manganitrophus noduliformans</name>
    <dbReference type="NCBI Taxonomy" id="2606439"/>
    <lineage>
        <taxon>Bacteria</taxon>
        <taxon>Pseudomonadati</taxon>
        <taxon>Nitrospirota</taxon>
        <taxon>Nitrospiria</taxon>
        <taxon>Candidatus Troglogloeales</taxon>
        <taxon>Candidatus Manganitrophaceae</taxon>
        <taxon>Candidatus Manganitrophus</taxon>
    </lineage>
</organism>
<evidence type="ECO:0000259" key="13">
    <source>
        <dbReference type="PROSITE" id="PS50885"/>
    </source>
</evidence>
<dbReference type="Gene3D" id="1.10.287.130">
    <property type="match status" value="1"/>
</dbReference>
<evidence type="ECO:0000256" key="6">
    <source>
        <dbReference type="ARBA" id="ARBA00022692"/>
    </source>
</evidence>
<evidence type="ECO:0000256" key="3">
    <source>
        <dbReference type="ARBA" id="ARBA00012438"/>
    </source>
</evidence>
<dbReference type="RefSeq" id="WP_168061326.1">
    <property type="nucleotide sequence ID" value="NZ_VTOW01000003.1"/>
</dbReference>
<evidence type="ECO:0000259" key="12">
    <source>
        <dbReference type="PROSITE" id="PS50109"/>
    </source>
</evidence>
<protein>
    <recommendedName>
        <fullName evidence="3">histidine kinase</fullName>
        <ecNumber evidence="3">2.7.13.3</ecNumber>
    </recommendedName>
</protein>
<dbReference type="PROSITE" id="PS50885">
    <property type="entry name" value="HAMP"/>
    <property type="match status" value="1"/>
</dbReference>
<evidence type="ECO:0000256" key="7">
    <source>
        <dbReference type="ARBA" id="ARBA00022777"/>
    </source>
</evidence>
<dbReference type="EMBL" id="VTOW01000003">
    <property type="protein sequence ID" value="NKE72029.1"/>
    <property type="molecule type" value="Genomic_DNA"/>
</dbReference>
<keyword evidence="10 11" id="KW-0472">Membrane</keyword>
<dbReference type="InterPro" id="IPR003660">
    <property type="entry name" value="HAMP_dom"/>
</dbReference>
<evidence type="ECO:0000256" key="11">
    <source>
        <dbReference type="SAM" id="Phobius"/>
    </source>
</evidence>
<dbReference type="SUPFAM" id="SSF55874">
    <property type="entry name" value="ATPase domain of HSP90 chaperone/DNA topoisomerase II/histidine kinase"/>
    <property type="match status" value="1"/>
</dbReference>
<name>A0A7X6DRJ2_9BACT</name>
<sequence>MRSLQSRLTAGLIVSLVLLFLLQWWIVGAAIRSLTESYVVSRLRHDTENILAALLISETASPSLDPERIDPVYKRVFSGHYYQIRLGETELRSRSLWDQALSIPPVAPGDRTTLHAAGPQGQPLLLSVSGFKKQDREVAIAVAEDLSAVEADFRRFQLLYGLVSAAILGILILAQRRLIVAGLAPLEKVRREILSLERGEIGRLREEVPGEVQPLIREINRLLEAMHQRLQRSRNALGNVAHALKGPLTLLMQLADREEIKRSPALQKELREQTETIRHLLERELKRARLAGRAQPGKPLALAEEIRHLVGALKQIYHEKRLTIEWSVPTERVVLGDREDMLELLGNLLDNACKWGRRRVMLLLEQGTDGGVLISVEDDGPGCPPEGLQRLSDRGVRIDESAVGHGLGLAIVKEIVTQYSGEIGFGRSERLGGFLVRVKLPPFRRDSVSAAPTGKIAPDVIDS</sequence>
<dbReference type="Proteomes" id="UP000534783">
    <property type="component" value="Unassembled WGS sequence"/>
</dbReference>
<accession>A0A7X6DRJ2</accession>
<dbReference type="GO" id="GO:0000155">
    <property type="term" value="F:phosphorelay sensor kinase activity"/>
    <property type="evidence" value="ECO:0007669"/>
    <property type="project" value="InterPro"/>
</dbReference>
<evidence type="ECO:0000256" key="8">
    <source>
        <dbReference type="ARBA" id="ARBA00022989"/>
    </source>
</evidence>
<evidence type="ECO:0000256" key="1">
    <source>
        <dbReference type="ARBA" id="ARBA00000085"/>
    </source>
</evidence>
<dbReference type="InterPro" id="IPR050428">
    <property type="entry name" value="TCS_sensor_his_kinase"/>
</dbReference>
<evidence type="ECO:0000313" key="14">
    <source>
        <dbReference type="EMBL" id="NKE72029.1"/>
    </source>
</evidence>
<comment type="caution">
    <text evidence="14">The sequence shown here is derived from an EMBL/GenBank/DDBJ whole genome shotgun (WGS) entry which is preliminary data.</text>
</comment>
<keyword evidence="5" id="KW-0808">Transferase</keyword>
<keyword evidence="6 11" id="KW-0812">Transmembrane</keyword>
<dbReference type="InterPro" id="IPR004358">
    <property type="entry name" value="Sig_transdc_His_kin-like_C"/>
</dbReference>
<dbReference type="PROSITE" id="PS50109">
    <property type="entry name" value="HIS_KIN"/>
    <property type="match status" value="1"/>
</dbReference>
<proteinExistence type="predicted"/>
<dbReference type="SMART" id="SM00387">
    <property type="entry name" value="HATPase_c"/>
    <property type="match status" value="1"/>
</dbReference>
<evidence type="ECO:0000313" key="15">
    <source>
        <dbReference type="Proteomes" id="UP000534783"/>
    </source>
</evidence>
<feature type="domain" description="HAMP" evidence="13">
    <location>
        <begin position="180"/>
        <end position="231"/>
    </location>
</feature>
<evidence type="ECO:0000256" key="10">
    <source>
        <dbReference type="ARBA" id="ARBA00023136"/>
    </source>
</evidence>
<dbReference type="InterPro" id="IPR036097">
    <property type="entry name" value="HisK_dim/P_sf"/>
</dbReference>
<keyword evidence="7 14" id="KW-0418">Kinase</keyword>
<dbReference type="InterPro" id="IPR036890">
    <property type="entry name" value="HATPase_C_sf"/>
</dbReference>
<evidence type="ECO:0000256" key="9">
    <source>
        <dbReference type="ARBA" id="ARBA00023012"/>
    </source>
</evidence>
<comment type="subcellular location">
    <subcellularLocation>
        <location evidence="2">Membrane</location>
    </subcellularLocation>
</comment>
<comment type="catalytic activity">
    <reaction evidence="1">
        <text>ATP + protein L-histidine = ADP + protein N-phospho-L-histidine.</text>
        <dbReference type="EC" id="2.7.13.3"/>
    </reaction>
</comment>
<gene>
    <name evidence="14" type="ORF">MNODULE_14870</name>
</gene>
<dbReference type="Pfam" id="PF02518">
    <property type="entry name" value="HATPase_c"/>
    <property type="match status" value="1"/>
</dbReference>
<dbReference type="AlphaFoldDB" id="A0A7X6DRJ2"/>
<dbReference type="Gene3D" id="3.30.565.10">
    <property type="entry name" value="Histidine kinase-like ATPase, C-terminal domain"/>
    <property type="match status" value="1"/>
</dbReference>
<dbReference type="GO" id="GO:0005886">
    <property type="term" value="C:plasma membrane"/>
    <property type="evidence" value="ECO:0007669"/>
    <property type="project" value="TreeGrafter"/>
</dbReference>
<dbReference type="PRINTS" id="PR00344">
    <property type="entry name" value="BCTRLSENSOR"/>
</dbReference>
<evidence type="ECO:0000256" key="4">
    <source>
        <dbReference type="ARBA" id="ARBA00022553"/>
    </source>
</evidence>
<evidence type="ECO:0000256" key="2">
    <source>
        <dbReference type="ARBA" id="ARBA00004370"/>
    </source>
</evidence>
<dbReference type="PANTHER" id="PTHR45436:SF5">
    <property type="entry name" value="SENSOR HISTIDINE KINASE TRCS"/>
    <property type="match status" value="1"/>
</dbReference>
<reference evidence="14 15" key="1">
    <citation type="journal article" date="2020" name="Nature">
        <title>Bacterial chemolithoautotrophy via manganese oxidation.</title>
        <authorList>
            <person name="Yu H."/>
            <person name="Leadbetter J.R."/>
        </authorList>
    </citation>
    <scope>NUCLEOTIDE SEQUENCE [LARGE SCALE GENOMIC DNA]</scope>
    <source>
        <strain evidence="14 15">Mn-1</strain>
    </source>
</reference>
<feature type="domain" description="Histidine kinase" evidence="12">
    <location>
        <begin position="239"/>
        <end position="444"/>
    </location>
</feature>
<keyword evidence="15" id="KW-1185">Reference proteome</keyword>
<dbReference type="PANTHER" id="PTHR45436">
    <property type="entry name" value="SENSOR HISTIDINE KINASE YKOH"/>
    <property type="match status" value="1"/>
</dbReference>
<feature type="transmembrane region" description="Helical" evidence="11">
    <location>
        <begin position="156"/>
        <end position="174"/>
    </location>
</feature>
<dbReference type="InterPro" id="IPR003594">
    <property type="entry name" value="HATPase_dom"/>
</dbReference>
<dbReference type="InterPro" id="IPR005467">
    <property type="entry name" value="His_kinase_dom"/>
</dbReference>
<dbReference type="EC" id="2.7.13.3" evidence="3"/>
<keyword evidence="9" id="KW-0902">Two-component regulatory system</keyword>
<evidence type="ECO:0000256" key="5">
    <source>
        <dbReference type="ARBA" id="ARBA00022679"/>
    </source>
</evidence>
<dbReference type="SUPFAM" id="SSF47384">
    <property type="entry name" value="Homodimeric domain of signal transducing histidine kinase"/>
    <property type="match status" value="1"/>
</dbReference>
<keyword evidence="8 11" id="KW-1133">Transmembrane helix</keyword>